<keyword evidence="2" id="KW-0378">Hydrolase</keyword>
<evidence type="ECO:0000259" key="4">
    <source>
        <dbReference type="PROSITE" id="PS51829"/>
    </source>
</evidence>
<dbReference type="Proteomes" id="UP001342631">
    <property type="component" value="Unassembled WGS sequence"/>
</dbReference>
<keyword evidence="1" id="KW-0645">Protease</keyword>
<dbReference type="Gene3D" id="2.60.120.260">
    <property type="entry name" value="Galactose-binding domain-like"/>
    <property type="match status" value="1"/>
</dbReference>
<dbReference type="Pfam" id="PF01483">
    <property type="entry name" value="P_proprotein"/>
    <property type="match status" value="1"/>
</dbReference>
<dbReference type="PROSITE" id="PS51257">
    <property type="entry name" value="PROKAR_LIPOPROTEIN"/>
    <property type="match status" value="1"/>
</dbReference>
<dbReference type="SUPFAM" id="SSF49785">
    <property type="entry name" value="Galactose-binding domain-like"/>
    <property type="match status" value="1"/>
</dbReference>
<evidence type="ECO:0000313" key="5">
    <source>
        <dbReference type="EMBL" id="GMU10300.1"/>
    </source>
</evidence>
<evidence type="ECO:0000256" key="3">
    <source>
        <dbReference type="SAM" id="SignalP"/>
    </source>
</evidence>
<dbReference type="InterPro" id="IPR002884">
    <property type="entry name" value="P_dom"/>
</dbReference>
<name>A0ABQ6R1W0_9BACT</name>
<dbReference type="EMBL" id="BTTX01000007">
    <property type="protein sequence ID" value="GMU10300.1"/>
    <property type="molecule type" value="Genomic_DNA"/>
</dbReference>
<proteinExistence type="predicted"/>
<keyword evidence="6" id="KW-1185">Reference proteome</keyword>
<keyword evidence="3" id="KW-0732">Signal</keyword>
<comment type="caution">
    <text evidence="5">The sequence shown here is derived from an EMBL/GenBank/DDBJ whole genome shotgun (WGS) entry which is preliminary data.</text>
</comment>
<reference evidence="5 6" key="1">
    <citation type="journal article" date="2024" name="Arch. Microbiol.">
        <title>Corallococcus caeni sp. nov., a novel myxobacterium isolated from activated sludge.</title>
        <authorList>
            <person name="Tomita S."/>
            <person name="Nakai R."/>
            <person name="Kuroda K."/>
            <person name="Kurashita H."/>
            <person name="Hatamoto M."/>
            <person name="Yamaguchi T."/>
            <person name="Narihiro T."/>
        </authorList>
    </citation>
    <scope>NUCLEOTIDE SEQUENCE [LARGE SCALE GENOMIC DNA]</scope>
    <source>
        <strain evidence="5 6">NO1</strain>
    </source>
</reference>
<feature type="chain" id="PRO_5045793373" description="P/Homo B domain-containing protein" evidence="3">
    <location>
        <begin position="28"/>
        <end position="406"/>
    </location>
</feature>
<evidence type="ECO:0000256" key="2">
    <source>
        <dbReference type="ARBA" id="ARBA00022801"/>
    </source>
</evidence>
<gene>
    <name evidence="5" type="ORF">ASNO1_65540</name>
</gene>
<protein>
    <recommendedName>
        <fullName evidence="4">P/Homo B domain-containing protein</fullName>
    </recommendedName>
</protein>
<accession>A0ABQ6R1W0</accession>
<dbReference type="InterPro" id="IPR008979">
    <property type="entry name" value="Galactose-bd-like_sf"/>
</dbReference>
<evidence type="ECO:0000256" key="1">
    <source>
        <dbReference type="ARBA" id="ARBA00022670"/>
    </source>
</evidence>
<sequence length="406" mass="42642">MEAMNSRLRRFLSFSSVPLLLSCGAAAVSDTPAAALAVQTQELASGTPAGNGVVLFLNDWTTTYAVLDTQVPLNAQAAQSIITWRNGPDGLAHTGDDRRFVSIEQVDDLLYVGPAALSALETYARGTGRVELPVDGWVGTFHGVSFNVAEARRALAVVNTQSAAALQATYNVPAAAANAMVAARPFYDILKLGRLPGVDATALQNLKTATQQGAEGDPCTGAATCGPALECEGIPYDNSSPYGRCVTAVSTPGDGASCSRFVPCQDGLACHGLDSGATEGWCRPAWMSGEFTAYADLTLQGNTTPQTSTQPVVGLATVPEDITVELDLAHNNPSRLVLTLEDPGGETALLWDGPNEGTPPKRIPVTRGIPRDGSVNGLWKLHVVNPSGVGNGKLREWKLKLTSRWD</sequence>
<dbReference type="PROSITE" id="PS51829">
    <property type="entry name" value="P_HOMO_B"/>
    <property type="match status" value="1"/>
</dbReference>
<feature type="domain" description="P/Homo B" evidence="4">
    <location>
        <begin position="276"/>
        <end position="406"/>
    </location>
</feature>
<organism evidence="5 6">
    <name type="scientific">Corallococcus caeni</name>
    <dbReference type="NCBI Taxonomy" id="3082388"/>
    <lineage>
        <taxon>Bacteria</taxon>
        <taxon>Pseudomonadati</taxon>
        <taxon>Myxococcota</taxon>
        <taxon>Myxococcia</taxon>
        <taxon>Myxococcales</taxon>
        <taxon>Cystobacterineae</taxon>
        <taxon>Myxococcaceae</taxon>
        <taxon>Corallococcus</taxon>
    </lineage>
</organism>
<feature type="signal peptide" evidence="3">
    <location>
        <begin position="1"/>
        <end position="27"/>
    </location>
</feature>
<evidence type="ECO:0000313" key="6">
    <source>
        <dbReference type="Proteomes" id="UP001342631"/>
    </source>
</evidence>